<sequence length="227" mass="23856">MDAGPMTCSAFVATGFAVALLTACASLTCDTSKPHDAAGIAAARARPCAHQSRPSTAVAQSTQVLPGAHDVAQRVTTFLSNAASTASFTPAVIGRAIGVTLGPDPNNDSGWAVYHSHDLGQGWTYWVQFAAGEAMMKPGFRLWFDHPNRKADAALVCALPLDQLRASLTSHGWVERSVPSEIGGILAIEFAKADMVLTLTPRDGADVHGIACVLSLQTADRRDRSSE</sequence>
<evidence type="ECO:0008006" key="4">
    <source>
        <dbReference type="Google" id="ProtNLM"/>
    </source>
</evidence>
<dbReference type="Proteomes" id="UP000277179">
    <property type="component" value="Unassembled WGS sequence"/>
</dbReference>
<name>A0A3M4QBX3_9PSED</name>
<proteinExistence type="predicted"/>
<organism evidence="2 3">
    <name type="scientific">Pseudomonas salomonii</name>
    <dbReference type="NCBI Taxonomy" id="191391"/>
    <lineage>
        <taxon>Bacteria</taxon>
        <taxon>Pseudomonadati</taxon>
        <taxon>Pseudomonadota</taxon>
        <taxon>Gammaproteobacteria</taxon>
        <taxon>Pseudomonadales</taxon>
        <taxon>Pseudomonadaceae</taxon>
        <taxon>Pseudomonas</taxon>
    </lineage>
</organism>
<feature type="signal peptide" evidence="1">
    <location>
        <begin position="1"/>
        <end position="25"/>
    </location>
</feature>
<reference evidence="2 3" key="1">
    <citation type="submission" date="2018-08" db="EMBL/GenBank/DDBJ databases">
        <title>Recombination of ecologically and evolutionarily significant loci maintains genetic cohesion in the Pseudomonas syringae species complex.</title>
        <authorList>
            <person name="Dillon M."/>
            <person name="Thakur S."/>
            <person name="Almeida R.N.D."/>
            <person name="Weir B.S."/>
            <person name="Guttman D.S."/>
        </authorList>
    </citation>
    <scope>NUCLEOTIDE SEQUENCE [LARGE SCALE GENOMIC DNA]</scope>
    <source>
        <strain evidence="2 3">ICMP 11288</strain>
    </source>
</reference>
<accession>A0A3M4QBX3</accession>
<keyword evidence="1" id="KW-0732">Signal</keyword>
<evidence type="ECO:0000256" key="1">
    <source>
        <dbReference type="SAM" id="SignalP"/>
    </source>
</evidence>
<gene>
    <name evidence="2" type="ORF">ALP97_200127</name>
</gene>
<evidence type="ECO:0000313" key="2">
    <source>
        <dbReference type="EMBL" id="RMQ87967.1"/>
    </source>
</evidence>
<evidence type="ECO:0000313" key="3">
    <source>
        <dbReference type="Proteomes" id="UP000277179"/>
    </source>
</evidence>
<dbReference type="EMBL" id="RBRL01000217">
    <property type="protein sequence ID" value="RMQ87967.1"/>
    <property type="molecule type" value="Genomic_DNA"/>
</dbReference>
<feature type="chain" id="PRO_5018334960" description="Lipoprotein" evidence="1">
    <location>
        <begin position="26"/>
        <end position="227"/>
    </location>
</feature>
<protein>
    <recommendedName>
        <fullName evidence="4">Lipoprotein</fullName>
    </recommendedName>
</protein>
<dbReference type="AlphaFoldDB" id="A0A3M4QBX3"/>
<comment type="caution">
    <text evidence="2">The sequence shown here is derived from an EMBL/GenBank/DDBJ whole genome shotgun (WGS) entry which is preliminary data.</text>
</comment>